<dbReference type="PROSITE" id="PS51186">
    <property type="entry name" value="GNAT"/>
    <property type="match status" value="1"/>
</dbReference>
<dbReference type="EMBL" id="VMHK01000001">
    <property type="protein sequence ID" value="TSJ84338.1"/>
    <property type="molecule type" value="Genomic_DNA"/>
</dbReference>
<reference evidence="4 5" key="1">
    <citation type="submission" date="2019-07" db="EMBL/GenBank/DDBJ databases">
        <title>Bifidobacterium asteroides genomes.</title>
        <authorList>
            <person name="Zheng H."/>
        </authorList>
    </citation>
    <scope>NUCLEOTIDE SEQUENCE [LARGE SCALE GENOMIC DNA]</scope>
    <source>
        <strain evidence="4 5">W8102</strain>
    </source>
</reference>
<name>A0A556R619_9BIFI</name>
<proteinExistence type="predicted"/>
<dbReference type="RefSeq" id="WP_144085126.1">
    <property type="nucleotide sequence ID" value="NZ_JACFRS010000001.1"/>
</dbReference>
<evidence type="ECO:0000313" key="4">
    <source>
        <dbReference type="EMBL" id="TSJ84338.1"/>
    </source>
</evidence>
<evidence type="ECO:0000313" key="5">
    <source>
        <dbReference type="Proteomes" id="UP000316508"/>
    </source>
</evidence>
<dbReference type="CDD" id="cd04301">
    <property type="entry name" value="NAT_SF"/>
    <property type="match status" value="1"/>
</dbReference>
<keyword evidence="1 4" id="KW-0808">Transferase</keyword>
<evidence type="ECO:0000259" key="3">
    <source>
        <dbReference type="PROSITE" id="PS51186"/>
    </source>
</evidence>
<accession>A0A556R619</accession>
<dbReference type="InterPro" id="IPR016181">
    <property type="entry name" value="Acyl_CoA_acyltransferase"/>
</dbReference>
<dbReference type="AlphaFoldDB" id="A0A556R619"/>
<dbReference type="PANTHER" id="PTHR43877">
    <property type="entry name" value="AMINOALKYLPHOSPHONATE N-ACETYLTRANSFERASE-RELATED-RELATED"/>
    <property type="match status" value="1"/>
</dbReference>
<dbReference type="InterPro" id="IPR050832">
    <property type="entry name" value="Bact_Acetyltransf"/>
</dbReference>
<comment type="caution">
    <text evidence="4">The sequence shown here is derived from an EMBL/GenBank/DDBJ whole genome shotgun (WGS) entry which is preliminary data.</text>
</comment>
<keyword evidence="5" id="KW-1185">Reference proteome</keyword>
<dbReference type="Proteomes" id="UP000316508">
    <property type="component" value="Unassembled WGS sequence"/>
</dbReference>
<evidence type="ECO:0000256" key="1">
    <source>
        <dbReference type="ARBA" id="ARBA00022679"/>
    </source>
</evidence>
<feature type="domain" description="N-acetyltransferase" evidence="3">
    <location>
        <begin position="7"/>
        <end position="140"/>
    </location>
</feature>
<sequence length="156" mass="17610">MSSEPGVTIQTFTNLDAEHMTLLLEADPSERIIHDVFTRSRAYEIRVGQALAGVMLLVRPNTDSLEIANLSVDRAYRRQGLGSRLIDRAKMESVRLGLERLEVGTGSTSFGALCFYQTCGFRMDSIARDYFVNRYAHPIVENGITLKDMVRLSWHL</sequence>
<gene>
    <name evidence="4" type="ORF">FPK30_02475</name>
</gene>
<keyword evidence="2" id="KW-0012">Acyltransferase</keyword>
<protein>
    <submittedName>
        <fullName evidence="4">GNAT family N-acetyltransferase</fullName>
    </submittedName>
</protein>
<dbReference type="Pfam" id="PF00583">
    <property type="entry name" value="Acetyltransf_1"/>
    <property type="match status" value="1"/>
</dbReference>
<dbReference type="InterPro" id="IPR000182">
    <property type="entry name" value="GNAT_dom"/>
</dbReference>
<organism evidence="4 5">
    <name type="scientific">Bifidobacterium apousia</name>
    <dbReference type="NCBI Taxonomy" id="2750996"/>
    <lineage>
        <taxon>Bacteria</taxon>
        <taxon>Bacillati</taxon>
        <taxon>Actinomycetota</taxon>
        <taxon>Actinomycetes</taxon>
        <taxon>Bifidobacteriales</taxon>
        <taxon>Bifidobacteriaceae</taxon>
        <taxon>Bifidobacterium</taxon>
    </lineage>
</organism>
<dbReference type="SUPFAM" id="SSF55729">
    <property type="entry name" value="Acyl-CoA N-acyltransferases (Nat)"/>
    <property type="match status" value="1"/>
</dbReference>
<dbReference type="Gene3D" id="3.40.630.30">
    <property type="match status" value="1"/>
</dbReference>
<dbReference type="GO" id="GO:0016747">
    <property type="term" value="F:acyltransferase activity, transferring groups other than amino-acyl groups"/>
    <property type="evidence" value="ECO:0007669"/>
    <property type="project" value="InterPro"/>
</dbReference>
<evidence type="ECO:0000256" key="2">
    <source>
        <dbReference type="ARBA" id="ARBA00023315"/>
    </source>
</evidence>